<evidence type="ECO:0008006" key="3">
    <source>
        <dbReference type="Google" id="ProtNLM"/>
    </source>
</evidence>
<organism evidence="1 2">
    <name type="scientific">Epilithonimonas mollis</name>
    <dbReference type="NCBI Taxonomy" id="216903"/>
    <lineage>
        <taxon>Bacteria</taxon>
        <taxon>Pseudomonadati</taxon>
        <taxon>Bacteroidota</taxon>
        <taxon>Flavobacteriia</taxon>
        <taxon>Flavobacteriales</taxon>
        <taxon>Weeksellaceae</taxon>
        <taxon>Chryseobacterium group</taxon>
        <taxon>Epilithonimonas</taxon>
    </lineage>
</organism>
<keyword evidence="2" id="KW-1185">Reference proteome</keyword>
<dbReference type="EMBL" id="FRAM01000004">
    <property type="protein sequence ID" value="SHK66374.1"/>
    <property type="molecule type" value="Genomic_DNA"/>
</dbReference>
<gene>
    <name evidence="1" type="ORF">SAMN05444371_3253</name>
</gene>
<sequence>MNFTLEITAPERGSNILFKTIYFNAFKINIIERYSGKGHNKFYHIIIKLRTIDDEIILTKNGAGRMKISESDFESYGRLSKVLNSYEYRNKLMDRKTVDDKFVNFILSKMVNNYQL</sequence>
<dbReference type="AlphaFoldDB" id="A0A1M6UAZ1"/>
<evidence type="ECO:0000313" key="1">
    <source>
        <dbReference type="EMBL" id="SHK66374.1"/>
    </source>
</evidence>
<dbReference type="STRING" id="216903.SAMN05444371_3253"/>
<name>A0A1M6UAZ1_9FLAO</name>
<evidence type="ECO:0000313" key="2">
    <source>
        <dbReference type="Proteomes" id="UP000184498"/>
    </source>
</evidence>
<protein>
    <recommendedName>
        <fullName evidence="3">Prevent-host-death protein</fullName>
    </recommendedName>
</protein>
<dbReference type="OrthoDB" id="1266472at2"/>
<reference evidence="2" key="1">
    <citation type="submission" date="2016-11" db="EMBL/GenBank/DDBJ databases">
        <authorList>
            <person name="Varghese N."/>
            <person name="Submissions S."/>
        </authorList>
    </citation>
    <scope>NUCLEOTIDE SEQUENCE [LARGE SCALE GENOMIC DNA]</scope>
    <source>
        <strain evidence="2">DSM 18016</strain>
    </source>
</reference>
<accession>A0A1M6UAZ1</accession>
<dbReference type="RefSeq" id="WP_073000044.1">
    <property type="nucleotide sequence ID" value="NZ_FRAM01000004.1"/>
</dbReference>
<proteinExistence type="predicted"/>
<dbReference type="Proteomes" id="UP000184498">
    <property type="component" value="Unassembled WGS sequence"/>
</dbReference>